<dbReference type="Proteomes" id="UP000653002">
    <property type="component" value="Unassembled WGS sequence"/>
</dbReference>
<comment type="caution">
    <text evidence="5">The sequence shown here is derived from an EMBL/GenBank/DDBJ whole genome shotgun (WGS) entry which is preliminary data.</text>
</comment>
<reference evidence="5" key="1">
    <citation type="submission" date="2020-01" db="EMBL/GenBank/DDBJ databases">
        <authorList>
            <person name="Richard D."/>
        </authorList>
    </citation>
    <scope>NUCLEOTIDE SEQUENCE</scope>
    <source>
        <strain evidence="5">JP541</strain>
    </source>
</reference>
<comment type="similarity">
    <text evidence="1">Belongs to the phosphopentomutase family.</text>
</comment>
<keyword evidence="5" id="KW-0413">Isomerase</keyword>
<keyword evidence="3" id="KW-0464">Manganese</keyword>
<accession>A0A8I0L974</accession>
<dbReference type="InterPro" id="IPR010045">
    <property type="entry name" value="DeoB"/>
</dbReference>
<sequence>AAGNPACIEAWLDYMRKPFNGLCFTNLVDTDMLYGHRRDPQGFADALAYFDSKLPEIIDLLGDEDLLVITADHGCDPT</sequence>
<dbReference type="GO" id="GO:0008973">
    <property type="term" value="F:phosphopentomutase activity"/>
    <property type="evidence" value="ECO:0007669"/>
    <property type="project" value="UniProtKB-EC"/>
</dbReference>
<dbReference type="AlphaFoldDB" id="A0A8I0L974"/>
<dbReference type="GO" id="GO:0043094">
    <property type="term" value="P:metabolic compound salvage"/>
    <property type="evidence" value="ECO:0007669"/>
    <property type="project" value="InterPro"/>
</dbReference>
<dbReference type="GO" id="GO:0000287">
    <property type="term" value="F:magnesium ion binding"/>
    <property type="evidence" value="ECO:0007669"/>
    <property type="project" value="InterPro"/>
</dbReference>
<evidence type="ECO:0000313" key="5">
    <source>
        <dbReference type="EMBL" id="MBD4338741.1"/>
    </source>
</evidence>
<dbReference type="GO" id="GO:0005829">
    <property type="term" value="C:cytosol"/>
    <property type="evidence" value="ECO:0007669"/>
    <property type="project" value="TreeGrafter"/>
</dbReference>
<dbReference type="EC" id="5.4.2.7" evidence="5"/>
<organism evidence="5 6">
    <name type="scientific">Xanthomonas citri pv. citri</name>
    <dbReference type="NCBI Taxonomy" id="611301"/>
    <lineage>
        <taxon>Bacteria</taxon>
        <taxon>Pseudomonadati</taxon>
        <taxon>Pseudomonadota</taxon>
        <taxon>Gammaproteobacteria</taxon>
        <taxon>Lysobacterales</taxon>
        <taxon>Lysobacteraceae</taxon>
        <taxon>Xanthomonas</taxon>
    </lineage>
</organism>
<dbReference type="PANTHER" id="PTHR21110">
    <property type="entry name" value="PHOSPHOPENTOMUTASE"/>
    <property type="match status" value="1"/>
</dbReference>
<feature type="non-terminal residue" evidence="5">
    <location>
        <position position="78"/>
    </location>
</feature>
<evidence type="ECO:0000256" key="1">
    <source>
        <dbReference type="ARBA" id="ARBA00010373"/>
    </source>
</evidence>
<feature type="domain" description="Metalloenzyme" evidence="4">
    <location>
        <begin position="7"/>
        <end position="77"/>
    </location>
</feature>
<dbReference type="EMBL" id="JAABFR010001674">
    <property type="protein sequence ID" value="MBD4338741.1"/>
    <property type="molecule type" value="Genomic_DNA"/>
</dbReference>
<keyword evidence="2" id="KW-0479">Metal-binding</keyword>
<gene>
    <name evidence="5" type="ORF">GUH15_22335</name>
</gene>
<dbReference type="PANTHER" id="PTHR21110:SF0">
    <property type="entry name" value="PHOSPHOPENTOMUTASE"/>
    <property type="match status" value="1"/>
</dbReference>
<name>A0A8I0L974_XANCI</name>
<dbReference type="InterPro" id="IPR017850">
    <property type="entry name" value="Alkaline_phosphatase_core_sf"/>
</dbReference>
<proteinExistence type="inferred from homology"/>
<evidence type="ECO:0000313" key="6">
    <source>
        <dbReference type="Proteomes" id="UP000653002"/>
    </source>
</evidence>
<dbReference type="Pfam" id="PF01676">
    <property type="entry name" value="Metalloenzyme"/>
    <property type="match status" value="1"/>
</dbReference>
<evidence type="ECO:0000256" key="3">
    <source>
        <dbReference type="ARBA" id="ARBA00023211"/>
    </source>
</evidence>
<protein>
    <submittedName>
        <fullName evidence="5">Phosphopentomutase</fullName>
        <ecNumber evidence="5">5.4.2.7</ecNumber>
    </submittedName>
</protein>
<dbReference type="GO" id="GO:0009117">
    <property type="term" value="P:nucleotide metabolic process"/>
    <property type="evidence" value="ECO:0007669"/>
    <property type="project" value="InterPro"/>
</dbReference>
<evidence type="ECO:0000256" key="2">
    <source>
        <dbReference type="ARBA" id="ARBA00022723"/>
    </source>
</evidence>
<feature type="non-terminal residue" evidence="5">
    <location>
        <position position="1"/>
    </location>
</feature>
<dbReference type="Gene3D" id="3.40.720.10">
    <property type="entry name" value="Alkaline Phosphatase, subunit A"/>
    <property type="match status" value="1"/>
</dbReference>
<dbReference type="SUPFAM" id="SSF53649">
    <property type="entry name" value="Alkaline phosphatase-like"/>
    <property type="match status" value="1"/>
</dbReference>
<dbReference type="InterPro" id="IPR006124">
    <property type="entry name" value="Metalloenzyme"/>
</dbReference>
<evidence type="ECO:0000259" key="4">
    <source>
        <dbReference type="Pfam" id="PF01676"/>
    </source>
</evidence>